<dbReference type="InterPro" id="IPR001188">
    <property type="entry name" value="Sperm_putr-bd"/>
</dbReference>
<name>A0A412G4N1_9FIRM</name>
<evidence type="ECO:0000313" key="4">
    <source>
        <dbReference type="Proteomes" id="UP000284178"/>
    </source>
</evidence>
<dbReference type="Proteomes" id="UP000284178">
    <property type="component" value="Unassembled WGS sequence"/>
</dbReference>
<dbReference type="GO" id="GO:0030288">
    <property type="term" value="C:outer membrane-bounded periplasmic space"/>
    <property type="evidence" value="ECO:0007669"/>
    <property type="project" value="TreeGrafter"/>
</dbReference>
<keyword evidence="1 2" id="KW-0732">Signal</keyword>
<evidence type="ECO:0000313" key="3">
    <source>
        <dbReference type="EMBL" id="RGR75565.1"/>
    </source>
</evidence>
<evidence type="ECO:0000256" key="1">
    <source>
        <dbReference type="ARBA" id="ARBA00022729"/>
    </source>
</evidence>
<dbReference type="GO" id="GO:0030976">
    <property type="term" value="F:thiamine pyrophosphate binding"/>
    <property type="evidence" value="ECO:0007669"/>
    <property type="project" value="TreeGrafter"/>
</dbReference>
<dbReference type="GO" id="GO:0030975">
    <property type="term" value="F:thiamine binding"/>
    <property type="evidence" value="ECO:0007669"/>
    <property type="project" value="TreeGrafter"/>
</dbReference>
<dbReference type="GO" id="GO:0015888">
    <property type="term" value="P:thiamine transport"/>
    <property type="evidence" value="ECO:0007669"/>
    <property type="project" value="TreeGrafter"/>
</dbReference>
<dbReference type="Gene3D" id="3.40.190.10">
    <property type="entry name" value="Periplasmic binding protein-like II"/>
    <property type="match status" value="2"/>
</dbReference>
<feature type="chain" id="PRO_5039059309" evidence="2">
    <location>
        <begin position="20"/>
        <end position="352"/>
    </location>
</feature>
<dbReference type="EMBL" id="QRUP01000004">
    <property type="protein sequence ID" value="RGR75565.1"/>
    <property type="molecule type" value="Genomic_DNA"/>
</dbReference>
<feature type="signal peptide" evidence="2">
    <location>
        <begin position="1"/>
        <end position="19"/>
    </location>
</feature>
<dbReference type="PANTHER" id="PTHR30006:SF2">
    <property type="entry name" value="ABC TRANSPORTER SUBSTRATE-BINDING PROTEIN"/>
    <property type="match status" value="1"/>
</dbReference>
<dbReference type="GO" id="GO:0019808">
    <property type="term" value="F:polyamine binding"/>
    <property type="evidence" value="ECO:0007669"/>
    <property type="project" value="InterPro"/>
</dbReference>
<dbReference type="PANTHER" id="PTHR30006">
    <property type="entry name" value="THIAMINE-BINDING PERIPLASMIC PROTEIN-RELATED"/>
    <property type="match status" value="1"/>
</dbReference>
<dbReference type="GeneID" id="83014730"/>
<dbReference type="RefSeq" id="WP_117894295.1">
    <property type="nucleotide sequence ID" value="NZ_CABJCV010000004.1"/>
</dbReference>
<sequence>MRKLMISLCALAMIAAVSGCSSKPEGEGQTEGQRTLTVSTWGLSEDVLVEDVYGPFEELCNCKVILETDTTANRYTKLSTNPDSTVDVIELSQAAAANGYVADLFEKIDTTQIPNLDNIIEGAKSTVAQGYGPAYTLNSIGIIYDKEAVGFEITSWADLWKPELAGKLSIPELSTTFGPAMVYLASDYKGVDITTDDGAAAFEALNELKSNIVRTYSKSSDLANMFAAGEIAVAVVGDFGVPVIKNAAPDVEFVVPAEYTYANFNTIDINKNSKNKDLAYMYINWRISQELQSVTAVTLNEGPVNKNVELTPEQSANMTYGDVAERAKSIDYSFVNPLMAQWTDQWNRTINN</sequence>
<dbReference type="Pfam" id="PF13416">
    <property type="entry name" value="SBP_bac_8"/>
    <property type="match status" value="1"/>
</dbReference>
<organism evidence="3 4">
    <name type="scientific">Holdemania filiformis</name>
    <dbReference type="NCBI Taxonomy" id="61171"/>
    <lineage>
        <taxon>Bacteria</taxon>
        <taxon>Bacillati</taxon>
        <taxon>Bacillota</taxon>
        <taxon>Erysipelotrichia</taxon>
        <taxon>Erysipelotrichales</taxon>
        <taxon>Erysipelotrichaceae</taxon>
        <taxon>Holdemania</taxon>
    </lineage>
</organism>
<proteinExistence type="predicted"/>
<dbReference type="PROSITE" id="PS51257">
    <property type="entry name" value="PROKAR_LIPOPROTEIN"/>
    <property type="match status" value="1"/>
</dbReference>
<accession>A0A412G4N1</accession>
<evidence type="ECO:0000256" key="2">
    <source>
        <dbReference type="SAM" id="SignalP"/>
    </source>
</evidence>
<comment type="caution">
    <text evidence="3">The sequence shown here is derived from an EMBL/GenBank/DDBJ whole genome shotgun (WGS) entry which is preliminary data.</text>
</comment>
<dbReference type="SUPFAM" id="SSF53850">
    <property type="entry name" value="Periplasmic binding protein-like II"/>
    <property type="match status" value="1"/>
</dbReference>
<dbReference type="CDD" id="cd13589">
    <property type="entry name" value="PBP2_polyamine_RpCGA009"/>
    <property type="match status" value="1"/>
</dbReference>
<gene>
    <name evidence="3" type="ORF">DWY25_04835</name>
</gene>
<reference evidence="3 4" key="1">
    <citation type="submission" date="2018-08" db="EMBL/GenBank/DDBJ databases">
        <title>A genome reference for cultivated species of the human gut microbiota.</title>
        <authorList>
            <person name="Zou Y."/>
            <person name="Xue W."/>
            <person name="Luo G."/>
        </authorList>
    </citation>
    <scope>NUCLEOTIDE SEQUENCE [LARGE SCALE GENOMIC DNA]</scope>
    <source>
        <strain evidence="3 4">AF24-29</strain>
    </source>
</reference>
<protein>
    <submittedName>
        <fullName evidence="3">ABC transporter substrate-binding protein</fullName>
    </submittedName>
</protein>
<dbReference type="InterPro" id="IPR006059">
    <property type="entry name" value="SBP"/>
</dbReference>
<dbReference type="AlphaFoldDB" id="A0A412G4N1"/>
<keyword evidence="4" id="KW-1185">Reference proteome</keyword>
<dbReference type="GO" id="GO:0015846">
    <property type="term" value="P:polyamine transport"/>
    <property type="evidence" value="ECO:0007669"/>
    <property type="project" value="InterPro"/>
</dbReference>
<dbReference type="PRINTS" id="PR00909">
    <property type="entry name" value="SPERMDNBNDNG"/>
</dbReference>